<dbReference type="eggNOG" id="COG1463">
    <property type="taxonomic scope" value="Bacteria"/>
</dbReference>
<dbReference type="GeneID" id="78506229"/>
<organism evidence="3 4">
    <name type="scientific">Megamonas hypermegale</name>
    <dbReference type="NCBI Taxonomy" id="158847"/>
    <lineage>
        <taxon>Bacteria</taxon>
        <taxon>Bacillati</taxon>
        <taxon>Bacillota</taxon>
        <taxon>Negativicutes</taxon>
        <taxon>Selenomonadales</taxon>
        <taxon>Selenomonadaceae</taxon>
        <taxon>Megamonas</taxon>
    </lineage>
</organism>
<dbReference type="Proteomes" id="UP000215383">
    <property type="component" value="Chromosome 1"/>
</dbReference>
<dbReference type="InterPro" id="IPR052336">
    <property type="entry name" value="MlaD_Phospholipid_Transporter"/>
</dbReference>
<dbReference type="Pfam" id="PF02470">
    <property type="entry name" value="MlaD"/>
    <property type="match status" value="1"/>
</dbReference>
<accession>A0A239TBE6</accession>
<evidence type="ECO:0000259" key="2">
    <source>
        <dbReference type="Pfam" id="PF02470"/>
    </source>
</evidence>
<evidence type="ECO:0000256" key="1">
    <source>
        <dbReference type="SAM" id="Phobius"/>
    </source>
</evidence>
<keyword evidence="1" id="KW-0472">Membrane</keyword>
<reference evidence="3 4" key="1">
    <citation type="submission" date="2017-06" db="EMBL/GenBank/DDBJ databases">
        <authorList>
            <consortium name="Pathogen Informatics"/>
        </authorList>
    </citation>
    <scope>NUCLEOTIDE SEQUENCE [LARGE SCALE GENOMIC DNA]</scope>
    <source>
        <strain evidence="3 4">NCTC10570</strain>
    </source>
</reference>
<dbReference type="InterPro" id="IPR003399">
    <property type="entry name" value="Mce/MlaD"/>
</dbReference>
<keyword evidence="4" id="KW-1185">Reference proteome</keyword>
<protein>
    <submittedName>
        <fullName evidence="3">Virulence factor Mce family protein</fullName>
    </submittedName>
</protein>
<dbReference type="RefSeq" id="WP_027890158.1">
    <property type="nucleotide sequence ID" value="NZ_JACJJR010000007.1"/>
</dbReference>
<dbReference type="PANTHER" id="PTHR33371">
    <property type="entry name" value="INTERMEMBRANE PHOSPHOLIPID TRANSPORT SYSTEM BINDING PROTEIN MLAD-RELATED"/>
    <property type="match status" value="1"/>
</dbReference>
<dbReference type="AlphaFoldDB" id="A0A239TBE6"/>
<proteinExistence type="predicted"/>
<gene>
    <name evidence="3" type="ORF">SAMEA4364220_00187</name>
</gene>
<keyword evidence="1" id="KW-1133">Transmembrane helix</keyword>
<dbReference type="EMBL" id="LT906446">
    <property type="protein sequence ID" value="SNU94284.1"/>
    <property type="molecule type" value="Genomic_DNA"/>
</dbReference>
<feature type="domain" description="Mce/MlaD" evidence="2">
    <location>
        <begin position="36"/>
        <end position="110"/>
    </location>
</feature>
<evidence type="ECO:0000313" key="4">
    <source>
        <dbReference type="Proteomes" id="UP000215383"/>
    </source>
</evidence>
<evidence type="ECO:0000313" key="3">
    <source>
        <dbReference type="EMBL" id="SNU94284.1"/>
    </source>
</evidence>
<name>A0A239TBE6_9FIRM</name>
<feature type="transmembrane region" description="Helical" evidence="1">
    <location>
        <begin position="7"/>
        <end position="27"/>
    </location>
</feature>
<sequence>MSNEAKVGTFTVIGLALLIGIVLYLSGFNPAKQDDYSFDITFNQVTGLKPGAGVSYAGINVGRVQSIEAYKDKAKVTVKVKGDIKIAKDSLFTINSDGLMGEKFISIMPPQTPSGVYLVGGESVEGVDEKGLDYLLSQAGTTLDDVKELIKSMNTILGNKNVQDSLIQTAVNLNKLTGNMNELMQVMANLAVNNQDDIDKMIKNLSAMSASMSSAADEIDKMLQDFSGDGQTAENMKAAIANLSATSESVRKMAENMEPVIADPATAQNLRNIINNANDISTRADKMMNKVSNIEVKTGVDALYSGGESDWAVNADVRIYSDPNSFLLLGVDDIGGDDSGTNLQVGTGNGIVTGRGGLIDDKVGVGVDFKTSDKTQFSVDAYDPDDLRVKLRGQYELADDTYLIGQIKDINNSDDRAAYLGLRQEF</sequence>
<keyword evidence="1" id="KW-0812">Transmembrane</keyword>
<dbReference type="PANTHER" id="PTHR33371:SF4">
    <property type="entry name" value="INTERMEMBRANE PHOSPHOLIPID TRANSPORT SYSTEM BINDING PROTEIN MLAD"/>
    <property type="match status" value="1"/>
</dbReference>